<dbReference type="SMART" id="SM00220">
    <property type="entry name" value="S_TKc"/>
    <property type="match status" value="1"/>
</dbReference>
<dbReference type="InterPro" id="IPR011009">
    <property type="entry name" value="Kinase-like_dom_sf"/>
</dbReference>
<evidence type="ECO:0000313" key="2">
    <source>
        <dbReference type="EMBL" id="KIO30968.1"/>
    </source>
</evidence>
<dbReference type="InterPro" id="IPR051681">
    <property type="entry name" value="Ser/Thr_Kinases-Pseudokinases"/>
</dbReference>
<dbReference type="AlphaFoldDB" id="A0A0C3LAR9"/>
<gene>
    <name evidence="2" type="ORF">M407DRAFT_68727</name>
</gene>
<dbReference type="CDD" id="cd00180">
    <property type="entry name" value="PKc"/>
    <property type="match status" value="1"/>
</dbReference>
<dbReference type="Gene3D" id="1.10.510.10">
    <property type="entry name" value="Transferase(Phosphotransferase) domain 1"/>
    <property type="match status" value="1"/>
</dbReference>
<accession>A0A0C3LAR9</accession>
<name>A0A0C3LAR9_9AGAM</name>
<dbReference type="InterPro" id="IPR008271">
    <property type="entry name" value="Ser/Thr_kinase_AS"/>
</dbReference>
<evidence type="ECO:0000313" key="3">
    <source>
        <dbReference type="Proteomes" id="UP000054248"/>
    </source>
</evidence>
<dbReference type="InterPro" id="IPR000719">
    <property type="entry name" value="Prot_kinase_dom"/>
</dbReference>
<dbReference type="Proteomes" id="UP000054248">
    <property type="component" value="Unassembled WGS sequence"/>
</dbReference>
<feature type="non-terminal residue" evidence="2">
    <location>
        <position position="1"/>
    </location>
</feature>
<dbReference type="EMBL" id="KN822967">
    <property type="protein sequence ID" value="KIO30968.1"/>
    <property type="molecule type" value="Genomic_DNA"/>
</dbReference>
<dbReference type="HOGENOM" id="CLU_000288_7_18_1"/>
<dbReference type="OrthoDB" id="346907at2759"/>
<protein>
    <recommendedName>
        <fullName evidence="1">Protein kinase domain-containing protein</fullName>
    </recommendedName>
</protein>
<evidence type="ECO:0000259" key="1">
    <source>
        <dbReference type="PROSITE" id="PS50011"/>
    </source>
</evidence>
<dbReference type="PANTHER" id="PTHR44329">
    <property type="entry name" value="SERINE/THREONINE-PROTEIN KINASE TNNI3K-RELATED"/>
    <property type="match status" value="1"/>
</dbReference>
<keyword evidence="3" id="KW-1185">Reference proteome</keyword>
<dbReference type="PROSITE" id="PS50011">
    <property type="entry name" value="PROTEIN_KINASE_DOM"/>
    <property type="match status" value="1"/>
</dbReference>
<proteinExistence type="predicted"/>
<sequence>RLARELKIWAGFRHPHVLPLMGYYLDKDYKIAVLISQYMIHGDLKGYINEQKPSWGARLHLMRDVTDGLAYLHQQSPPVLHGDLKMKNVLVSAARRGILADFGLSKALEEGPSGLTTSDGLKGTLRYYSPELIRDANTNRFLSSDIWAWGCLALEASTTHPNQTCFSASNLKVDS</sequence>
<dbReference type="GO" id="GO:0004674">
    <property type="term" value="F:protein serine/threonine kinase activity"/>
    <property type="evidence" value="ECO:0007669"/>
    <property type="project" value="TreeGrafter"/>
</dbReference>
<dbReference type="PANTHER" id="PTHR44329:SF214">
    <property type="entry name" value="PROTEIN KINASE DOMAIN-CONTAINING PROTEIN"/>
    <property type="match status" value="1"/>
</dbReference>
<feature type="domain" description="Protein kinase" evidence="1">
    <location>
        <begin position="1"/>
        <end position="175"/>
    </location>
</feature>
<dbReference type="GO" id="GO:0005524">
    <property type="term" value="F:ATP binding"/>
    <property type="evidence" value="ECO:0007669"/>
    <property type="project" value="InterPro"/>
</dbReference>
<reference evidence="3" key="2">
    <citation type="submission" date="2015-01" db="EMBL/GenBank/DDBJ databases">
        <title>Evolutionary Origins and Diversification of the Mycorrhizal Mutualists.</title>
        <authorList>
            <consortium name="DOE Joint Genome Institute"/>
            <consortium name="Mycorrhizal Genomics Consortium"/>
            <person name="Kohler A."/>
            <person name="Kuo A."/>
            <person name="Nagy L.G."/>
            <person name="Floudas D."/>
            <person name="Copeland A."/>
            <person name="Barry K.W."/>
            <person name="Cichocki N."/>
            <person name="Veneault-Fourrey C."/>
            <person name="LaButti K."/>
            <person name="Lindquist E.A."/>
            <person name="Lipzen A."/>
            <person name="Lundell T."/>
            <person name="Morin E."/>
            <person name="Murat C."/>
            <person name="Riley R."/>
            <person name="Ohm R."/>
            <person name="Sun H."/>
            <person name="Tunlid A."/>
            <person name="Henrissat B."/>
            <person name="Grigoriev I.V."/>
            <person name="Hibbett D.S."/>
            <person name="Martin F."/>
        </authorList>
    </citation>
    <scope>NUCLEOTIDE SEQUENCE [LARGE SCALE GENOMIC DNA]</scope>
    <source>
        <strain evidence="3">MUT 4182</strain>
    </source>
</reference>
<dbReference type="STRING" id="1051891.A0A0C3LAR9"/>
<dbReference type="Pfam" id="PF00069">
    <property type="entry name" value="Pkinase"/>
    <property type="match status" value="1"/>
</dbReference>
<dbReference type="PROSITE" id="PS00108">
    <property type="entry name" value="PROTEIN_KINASE_ST"/>
    <property type="match status" value="1"/>
</dbReference>
<dbReference type="SUPFAM" id="SSF56112">
    <property type="entry name" value="Protein kinase-like (PK-like)"/>
    <property type="match status" value="1"/>
</dbReference>
<reference evidence="2 3" key="1">
    <citation type="submission" date="2014-04" db="EMBL/GenBank/DDBJ databases">
        <authorList>
            <consortium name="DOE Joint Genome Institute"/>
            <person name="Kuo A."/>
            <person name="Girlanda M."/>
            <person name="Perotto S."/>
            <person name="Kohler A."/>
            <person name="Nagy L.G."/>
            <person name="Floudas D."/>
            <person name="Copeland A."/>
            <person name="Barry K.W."/>
            <person name="Cichocki N."/>
            <person name="Veneault-Fourrey C."/>
            <person name="LaButti K."/>
            <person name="Lindquist E.A."/>
            <person name="Lipzen A."/>
            <person name="Lundell T."/>
            <person name="Morin E."/>
            <person name="Murat C."/>
            <person name="Sun H."/>
            <person name="Tunlid A."/>
            <person name="Henrissat B."/>
            <person name="Grigoriev I.V."/>
            <person name="Hibbett D.S."/>
            <person name="Martin F."/>
            <person name="Nordberg H.P."/>
            <person name="Cantor M.N."/>
            <person name="Hua S.X."/>
        </authorList>
    </citation>
    <scope>NUCLEOTIDE SEQUENCE [LARGE SCALE GENOMIC DNA]</scope>
    <source>
        <strain evidence="2 3">MUT 4182</strain>
    </source>
</reference>
<organism evidence="2 3">
    <name type="scientific">Tulasnella calospora MUT 4182</name>
    <dbReference type="NCBI Taxonomy" id="1051891"/>
    <lineage>
        <taxon>Eukaryota</taxon>
        <taxon>Fungi</taxon>
        <taxon>Dikarya</taxon>
        <taxon>Basidiomycota</taxon>
        <taxon>Agaricomycotina</taxon>
        <taxon>Agaricomycetes</taxon>
        <taxon>Cantharellales</taxon>
        <taxon>Tulasnellaceae</taxon>
        <taxon>Tulasnella</taxon>
    </lineage>
</organism>